<keyword evidence="3 6" id="KW-0812">Transmembrane</keyword>
<evidence type="ECO:0000256" key="6">
    <source>
        <dbReference type="SAM" id="Phobius"/>
    </source>
</evidence>
<proteinExistence type="inferred from homology"/>
<dbReference type="Proteomes" id="UP000076420">
    <property type="component" value="Unassembled WGS sequence"/>
</dbReference>
<reference evidence="7" key="1">
    <citation type="submission" date="2020-05" db="UniProtKB">
        <authorList>
            <consortium name="EnsemblMetazoa"/>
        </authorList>
    </citation>
    <scope>IDENTIFICATION</scope>
    <source>
        <strain evidence="7">BB02</strain>
    </source>
</reference>
<keyword evidence="4 6" id="KW-1133">Transmembrane helix</keyword>
<dbReference type="InterPro" id="IPR007593">
    <property type="entry name" value="CD225/Dispanin_fam"/>
</dbReference>
<protein>
    <submittedName>
        <fullName evidence="7">Uncharacterized protein</fullName>
    </submittedName>
</protein>
<name>A0A2C9KGU0_BIOGL</name>
<evidence type="ECO:0000256" key="1">
    <source>
        <dbReference type="ARBA" id="ARBA00004370"/>
    </source>
</evidence>
<dbReference type="VEuPathDB" id="VectorBase:BGLB019490"/>
<dbReference type="EnsemblMetazoa" id="BGLB019490-RA">
    <property type="protein sequence ID" value="BGLB019490-PA"/>
    <property type="gene ID" value="BGLB019490"/>
</dbReference>
<dbReference type="Pfam" id="PF04505">
    <property type="entry name" value="CD225"/>
    <property type="match status" value="1"/>
</dbReference>
<feature type="transmembrane region" description="Helical" evidence="6">
    <location>
        <begin position="86"/>
        <end position="109"/>
    </location>
</feature>
<comment type="similarity">
    <text evidence="2">Belongs to the CD225/Dispanin family.</text>
</comment>
<feature type="transmembrane region" description="Helical" evidence="6">
    <location>
        <begin position="43"/>
        <end position="66"/>
    </location>
</feature>
<evidence type="ECO:0000313" key="8">
    <source>
        <dbReference type="Proteomes" id="UP000076420"/>
    </source>
</evidence>
<dbReference type="GO" id="GO:0016020">
    <property type="term" value="C:membrane"/>
    <property type="evidence" value="ECO:0007669"/>
    <property type="project" value="UniProtKB-SubCell"/>
</dbReference>
<gene>
    <name evidence="7" type="primary">106060480</name>
</gene>
<keyword evidence="5 6" id="KW-0472">Membrane</keyword>
<organism evidence="7 8">
    <name type="scientific">Biomphalaria glabrata</name>
    <name type="common">Bloodfluke planorb</name>
    <name type="synonym">Freshwater snail</name>
    <dbReference type="NCBI Taxonomy" id="6526"/>
    <lineage>
        <taxon>Eukaryota</taxon>
        <taxon>Metazoa</taxon>
        <taxon>Spiralia</taxon>
        <taxon>Lophotrochozoa</taxon>
        <taxon>Mollusca</taxon>
        <taxon>Gastropoda</taxon>
        <taxon>Heterobranchia</taxon>
        <taxon>Euthyneura</taxon>
        <taxon>Panpulmonata</taxon>
        <taxon>Hygrophila</taxon>
        <taxon>Lymnaeoidea</taxon>
        <taxon>Planorbidae</taxon>
        <taxon>Biomphalaria</taxon>
    </lineage>
</organism>
<evidence type="ECO:0000256" key="3">
    <source>
        <dbReference type="ARBA" id="ARBA00022692"/>
    </source>
</evidence>
<comment type="subcellular location">
    <subcellularLocation>
        <location evidence="1">Membrane</location>
    </subcellularLocation>
</comment>
<dbReference type="KEGG" id="bgt:106060480"/>
<evidence type="ECO:0000256" key="4">
    <source>
        <dbReference type="ARBA" id="ARBA00022989"/>
    </source>
</evidence>
<accession>A0A2C9KGU0</accession>
<dbReference type="AlphaFoldDB" id="A0A2C9KGU0"/>
<evidence type="ECO:0000256" key="5">
    <source>
        <dbReference type="ARBA" id="ARBA00023136"/>
    </source>
</evidence>
<evidence type="ECO:0000313" key="7">
    <source>
        <dbReference type="EnsemblMetazoa" id="BGLB019490-PA"/>
    </source>
</evidence>
<evidence type="ECO:0000256" key="2">
    <source>
        <dbReference type="ARBA" id="ARBA00006843"/>
    </source>
</evidence>
<sequence>MTTPLEDDVYRTNSKQILVSRDPIYVHPEIIRGQYIGREPHTYLPFAIMVTIINPILGPIAILFSFMSRRSYKDGDLNYAYKWSNYAFLSGMITIIASTLFYIAIGFALSGPSLRGGHSY</sequence>